<evidence type="ECO:0000313" key="4">
    <source>
        <dbReference type="EMBL" id="AIJ27066.1"/>
    </source>
</evidence>
<dbReference type="Proteomes" id="UP000062973">
    <property type="component" value="Chromosome"/>
</dbReference>
<feature type="transmembrane region" description="Helical" evidence="2">
    <location>
        <begin position="484"/>
        <end position="501"/>
    </location>
</feature>
<dbReference type="InterPro" id="IPR027417">
    <property type="entry name" value="P-loop_NTPase"/>
</dbReference>
<keyword evidence="1" id="KW-0175">Coiled coil</keyword>
<keyword evidence="2" id="KW-0472">Membrane</keyword>
<dbReference type="eggNOG" id="COG0699">
    <property type="taxonomic scope" value="Bacteria"/>
</dbReference>
<dbReference type="PANTHER" id="PTHR43681:SF1">
    <property type="entry name" value="SARCALUMENIN"/>
    <property type="match status" value="1"/>
</dbReference>
<dbReference type="RefSeq" id="WP_017985844.1">
    <property type="nucleotide sequence ID" value="NZ_AQUL01000001.1"/>
</dbReference>
<sequence length="611" mass="66541">MTAPPLSSLPNQVKQAREALLTLLRENDPKAAAWVEEVRRSRPKKPQVVVVGETNRGKSSLVNALLATPGLSPVDADVATAGYLVFDHAPEWGAQACYPGQLAPVAVPLPELVRWVSAAHELPDGQLPPRYVEVTGPVPILERLSLVDTPGVGGLDSMHGELAAEAAANATALLFVVDASAPFTAGELEFLRRVGDRVETVVFALSKTDAFRGWREVLEADRRLLAEHAPRFADAVFHPVSARMFEMAAKAPNEQAAVMLRERSGVIELQAALQELVVGRSAMLSEANTLRALSSALGEVHAGLLAEQRALSSGEAEAERLRERRDELAAQRKTSTRGWQLKLRGEIQRARVDLGHETSRQVRDAQSYFRAQIDNAKRDQLAQLPQQVDAALQMISQRVSATMAQRLNRVTEIALAELFAPEELDVIRSQFLRAGGPQVVLRPPDRKPSTPEDKLLIFMGISGGVGAGKIAALPLAGVALLNPVVLPATIVVGLGAGWWMARTRRHAADKQHLKQWLVESIAEARSILDQLVAEQLIEAEQQLSLALDEALSRRIDAIEAELKQVDKSIKMGAQERAKKLAAVSRKLKETGDGRDRAETLLGRIRTLREQA</sequence>
<keyword evidence="5" id="KW-1185">Reference proteome</keyword>
<evidence type="ECO:0000256" key="1">
    <source>
        <dbReference type="SAM" id="Coils"/>
    </source>
</evidence>
<proteinExistence type="predicted"/>
<keyword evidence="2" id="KW-1133">Transmembrane helix</keyword>
<keyword evidence="2" id="KW-0812">Transmembrane</keyword>
<protein>
    <submittedName>
        <fullName evidence="4">Dynamin</fullName>
    </submittedName>
</protein>
<accession>A0A076N6X2</accession>
<dbReference type="OrthoDB" id="4746525at2"/>
<feature type="coiled-coil region" evidence="1">
    <location>
        <begin position="304"/>
        <end position="331"/>
    </location>
</feature>
<name>A0A076N6X2_AMYME</name>
<evidence type="ECO:0000313" key="5">
    <source>
        <dbReference type="Proteomes" id="UP000062973"/>
    </source>
</evidence>
<dbReference type="InterPro" id="IPR051943">
    <property type="entry name" value="TRAFAC_Dynamin-like_GTPase"/>
</dbReference>
<evidence type="ECO:0000259" key="3">
    <source>
        <dbReference type="Pfam" id="PF00350"/>
    </source>
</evidence>
<dbReference type="HOGENOM" id="CLU_028675_0_0_11"/>
<reference evidence="4 5" key="1">
    <citation type="submission" date="2014-07" db="EMBL/GenBank/DDBJ databases">
        <title>Whole Genome Sequence of the Amycolatopsis methanolica 239.</title>
        <authorList>
            <person name="Tang B."/>
        </authorList>
    </citation>
    <scope>NUCLEOTIDE SEQUENCE [LARGE SCALE GENOMIC DNA]</scope>
    <source>
        <strain evidence="4 5">239</strain>
    </source>
</reference>
<organism evidence="4 5">
    <name type="scientific">Amycolatopsis methanolica 239</name>
    <dbReference type="NCBI Taxonomy" id="1068978"/>
    <lineage>
        <taxon>Bacteria</taxon>
        <taxon>Bacillati</taxon>
        <taxon>Actinomycetota</taxon>
        <taxon>Actinomycetes</taxon>
        <taxon>Pseudonocardiales</taxon>
        <taxon>Pseudonocardiaceae</taxon>
        <taxon>Amycolatopsis</taxon>
        <taxon>Amycolatopsis methanolica group</taxon>
    </lineage>
</organism>
<dbReference type="STRING" id="1068978.AMETH_6974"/>
<dbReference type="PATRIC" id="fig|1068978.7.peg.7489"/>
<dbReference type="KEGG" id="amq:AMETH_6974"/>
<feature type="domain" description="Dynamin N-terminal" evidence="3">
    <location>
        <begin position="48"/>
        <end position="203"/>
    </location>
</feature>
<dbReference type="InterPro" id="IPR045063">
    <property type="entry name" value="Dynamin_N"/>
</dbReference>
<dbReference type="SUPFAM" id="SSF52540">
    <property type="entry name" value="P-loop containing nucleoside triphosphate hydrolases"/>
    <property type="match status" value="1"/>
</dbReference>
<dbReference type="AlphaFoldDB" id="A0A076N6X2"/>
<dbReference type="PANTHER" id="PTHR43681">
    <property type="entry name" value="TRANSMEMBRANE GTPASE FZO"/>
    <property type="match status" value="1"/>
</dbReference>
<dbReference type="EMBL" id="CP009110">
    <property type="protein sequence ID" value="AIJ27066.1"/>
    <property type="molecule type" value="Genomic_DNA"/>
</dbReference>
<dbReference type="Gene3D" id="3.40.50.300">
    <property type="entry name" value="P-loop containing nucleotide triphosphate hydrolases"/>
    <property type="match status" value="1"/>
</dbReference>
<evidence type="ECO:0000256" key="2">
    <source>
        <dbReference type="SAM" id="Phobius"/>
    </source>
</evidence>
<gene>
    <name evidence="4" type="ORF">AMETH_6974</name>
</gene>
<dbReference type="Pfam" id="PF00350">
    <property type="entry name" value="Dynamin_N"/>
    <property type="match status" value="1"/>
</dbReference>